<evidence type="ECO:0000259" key="1">
    <source>
        <dbReference type="Pfam" id="PF03551"/>
    </source>
</evidence>
<dbReference type="EMBL" id="BMJB01000001">
    <property type="protein sequence ID" value="GGA64793.1"/>
    <property type="molecule type" value="Genomic_DNA"/>
</dbReference>
<organism evidence="2 3">
    <name type="scientific">Edaphobacter acidisoli</name>
    <dbReference type="NCBI Taxonomy" id="2040573"/>
    <lineage>
        <taxon>Bacteria</taxon>
        <taxon>Pseudomonadati</taxon>
        <taxon>Acidobacteriota</taxon>
        <taxon>Terriglobia</taxon>
        <taxon>Terriglobales</taxon>
        <taxon>Acidobacteriaceae</taxon>
        <taxon>Edaphobacter</taxon>
    </lineage>
</organism>
<dbReference type="Proteomes" id="UP000648801">
    <property type="component" value="Unassembled WGS sequence"/>
</dbReference>
<sequence>MPKKTLDPLPSAAFHILLALVDGDLHGYGVMRRVAEQTSGRVRLGPGTLYGSIQTLLEAGYIDEVETESSDRRRCYRLTVTGGKRVREETERLEELLRVARSKGVLEGGYV</sequence>
<protein>
    <submittedName>
        <fullName evidence="2">PadR family transcriptional regulator</fullName>
    </submittedName>
</protein>
<evidence type="ECO:0000313" key="3">
    <source>
        <dbReference type="Proteomes" id="UP000648801"/>
    </source>
</evidence>
<proteinExistence type="predicted"/>
<feature type="domain" description="Transcription regulator PadR N-terminal" evidence="1">
    <location>
        <begin position="16"/>
        <end position="87"/>
    </location>
</feature>
<dbReference type="InterPro" id="IPR036388">
    <property type="entry name" value="WH-like_DNA-bd_sf"/>
</dbReference>
<dbReference type="PANTHER" id="PTHR33169:SF13">
    <property type="entry name" value="PADR-FAMILY TRANSCRIPTIONAL REGULATOR"/>
    <property type="match status" value="1"/>
</dbReference>
<reference evidence="2" key="1">
    <citation type="journal article" date="2014" name="Int. J. Syst. Evol. Microbiol.">
        <title>Complete genome sequence of Corynebacterium casei LMG S-19264T (=DSM 44701T), isolated from a smear-ripened cheese.</title>
        <authorList>
            <consortium name="US DOE Joint Genome Institute (JGI-PGF)"/>
            <person name="Walter F."/>
            <person name="Albersmeier A."/>
            <person name="Kalinowski J."/>
            <person name="Ruckert C."/>
        </authorList>
    </citation>
    <scope>NUCLEOTIDE SEQUENCE</scope>
    <source>
        <strain evidence="2">CGMCC 1.15447</strain>
    </source>
</reference>
<dbReference type="SUPFAM" id="SSF46785">
    <property type="entry name" value="Winged helix' DNA-binding domain"/>
    <property type="match status" value="1"/>
</dbReference>
<accession>A0A916RRX2</accession>
<dbReference type="Pfam" id="PF03551">
    <property type="entry name" value="PadR"/>
    <property type="match status" value="1"/>
</dbReference>
<keyword evidence="3" id="KW-1185">Reference proteome</keyword>
<dbReference type="PANTHER" id="PTHR33169">
    <property type="entry name" value="PADR-FAMILY TRANSCRIPTIONAL REGULATOR"/>
    <property type="match status" value="1"/>
</dbReference>
<dbReference type="InterPro" id="IPR052509">
    <property type="entry name" value="Metal_resp_DNA-bind_regulator"/>
</dbReference>
<dbReference type="InterPro" id="IPR036390">
    <property type="entry name" value="WH_DNA-bd_sf"/>
</dbReference>
<dbReference type="InterPro" id="IPR005149">
    <property type="entry name" value="Tscrpt_reg_PadR_N"/>
</dbReference>
<dbReference type="Gene3D" id="1.10.10.10">
    <property type="entry name" value="Winged helix-like DNA-binding domain superfamily/Winged helix DNA-binding domain"/>
    <property type="match status" value="1"/>
</dbReference>
<gene>
    <name evidence="2" type="ORF">GCM10011507_15530</name>
</gene>
<comment type="caution">
    <text evidence="2">The sequence shown here is derived from an EMBL/GenBank/DDBJ whole genome shotgun (WGS) entry which is preliminary data.</text>
</comment>
<dbReference type="RefSeq" id="WP_188758702.1">
    <property type="nucleotide sequence ID" value="NZ_BMJB01000001.1"/>
</dbReference>
<reference evidence="2" key="2">
    <citation type="submission" date="2020-09" db="EMBL/GenBank/DDBJ databases">
        <authorList>
            <person name="Sun Q."/>
            <person name="Zhou Y."/>
        </authorList>
    </citation>
    <scope>NUCLEOTIDE SEQUENCE</scope>
    <source>
        <strain evidence="2">CGMCC 1.15447</strain>
    </source>
</reference>
<name>A0A916RRX2_9BACT</name>
<evidence type="ECO:0000313" key="2">
    <source>
        <dbReference type="EMBL" id="GGA64793.1"/>
    </source>
</evidence>
<dbReference type="AlphaFoldDB" id="A0A916RRX2"/>